<feature type="non-terminal residue" evidence="2">
    <location>
        <position position="1"/>
    </location>
</feature>
<evidence type="ECO:0000256" key="1">
    <source>
        <dbReference type="SAM" id="MobiDB-lite"/>
    </source>
</evidence>
<proteinExistence type="predicted"/>
<feature type="compositionally biased region" description="Polar residues" evidence="1">
    <location>
        <begin position="159"/>
        <end position="171"/>
    </location>
</feature>
<organism evidence="2 3">
    <name type="scientific">Biomphalaria pfeifferi</name>
    <name type="common">Bloodfluke planorb</name>
    <name type="synonym">Freshwater snail</name>
    <dbReference type="NCBI Taxonomy" id="112525"/>
    <lineage>
        <taxon>Eukaryota</taxon>
        <taxon>Metazoa</taxon>
        <taxon>Spiralia</taxon>
        <taxon>Lophotrochozoa</taxon>
        <taxon>Mollusca</taxon>
        <taxon>Gastropoda</taxon>
        <taxon>Heterobranchia</taxon>
        <taxon>Euthyneura</taxon>
        <taxon>Panpulmonata</taxon>
        <taxon>Hygrophila</taxon>
        <taxon>Lymnaeoidea</taxon>
        <taxon>Planorbidae</taxon>
        <taxon>Biomphalaria</taxon>
    </lineage>
</organism>
<comment type="caution">
    <text evidence="2">The sequence shown here is derived from an EMBL/GenBank/DDBJ whole genome shotgun (WGS) entry which is preliminary data.</text>
</comment>
<feature type="region of interest" description="Disordered" evidence="1">
    <location>
        <begin position="137"/>
        <end position="171"/>
    </location>
</feature>
<evidence type="ECO:0000313" key="2">
    <source>
        <dbReference type="EMBL" id="KAK0062320.1"/>
    </source>
</evidence>
<name>A0AAD8BX96_BIOPF</name>
<dbReference type="AlphaFoldDB" id="A0AAD8BX96"/>
<sequence length="171" mass="18588">THTSPKHAVEYRPITTLPLNNLSRQPIKTDYRTMPSLSSFRGPDIKMYPVSSHPLQSDASLNHAYNNDKVHPSSRNGPAYTSLAQIKNAGNSRHVTFSTNQGRGTGLTREEPSTLGRHSPYSPGYDTMLPDMGSIFISMPRGSGDDDDGNTTTSGSYTIDSDNLNDSITSA</sequence>
<keyword evidence="3" id="KW-1185">Reference proteome</keyword>
<accession>A0AAD8BX96</accession>
<feature type="region of interest" description="Disordered" evidence="1">
    <location>
        <begin position="95"/>
        <end position="123"/>
    </location>
</feature>
<evidence type="ECO:0000313" key="3">
    <source>
        <dbReference type="Proteomes" id="UP001233172"/>
    </source>
</evidence>
<dbReference type="Proteomes" id="UP001233172">
    <property type="component" value="Unassembled WGS sequence"/>
</dbReference>
<protein>
    <submittedName>
        <fullName evidence="2">Protocadherin gamma-A10</fullName>
    </submittedName>
</protein>
<dbReference type="EMBL" id="JASAOG010000026">
    <property type="protein sequence ID" value="KAK0062320.1"/>
    <property type="molecule type" value="Genomic_DNA"/>
</dbReference>
<reference evidence="2" key="2">
    <citation type="submission" date="2023-04" db="EMBL/GenBank/DDBJ databases">
        <authorList>
            <person name="Bu L."/>
            <person name="Lu L."/>
            <person name="Laidemitt M.R."/>
            <person name="Zhang S.M."/>
            <person name="Mutuku M."/>
            <person name="Mkoji G."/>
            <person name="Steinauer M."/>
            <person name="Loker E.S."/>
        </authorList>
    </citation>
    <scope>NUCLEOTIDE SEQUENCE</scope>
    <source>
        <strain evidence="2">KasaAsao</strain>
        <tissue evidence="2">Whole Snail</tissue>
    </source>
</reference>
<gene>
    <name evidence="2" type="ORF">Bpfe_008421</name>
</gene>
<reference evidence="2" key="1">
    <citation type="journal article" date="2023" name="PLoS Negl. Trop. Dis.">
        <title>A genome sequence for Biomphalaria pfeifferi, the major vector snail for the human-infecting parasite Schistosoma mansoni.</title>
        <authorList>
            <person name="Bu L."/>
            <person name="Lu L."/>
            <person name="Laidemitt M.R."/>
            <person name="Zhang S.M."/>
            <person name="Mutuku M."/>
            <person name="Mkoji G."/>
            <person name="Steinauer M."/>
            <person name="Loker E.S."/>
        </authorList>
    </citation>
    <scope>NUCLEOTIDE SEQUENCE</scope>
    <source>
        <strain evidence="2">KasaAsao</strain>
    </source>
</reference>